<evidence type="ECO:0000313" key="1">
    <source>
        <dbReference type="EMBL" id="ELZ39313.1"/>
    </source>
</evidence>
<reference evidence="1 2" key="1">
    <citation type="journal article" date="2014" name="PLoS Genet.">
        <title>Phylogenetically driven sequencing of extremely halophilic archaea reveals strategies for static and dynamic osmo-response.</title>
        <authorList>
            <person name="Becker E.A."/>
            <person name="Seitzer P.M."/>
            <person name="Tritt A."/>
            <person name="Larsen D."/>
            <person name="Krusor M."/>
            <person name="Yao A.I."/>
            <person name="Wu D."/>
            <person name="Madern D."/>
            <person name="Eisen J.A."/>
            <person name="Darling A.E."/>
            <person name="Facciotti M.T."/>
        </authorList>
    </citation>
    <scope>NUCLEOTIDE SEQUENCE [LARGE SCALE GENOMIC DNA]</scope>
    <source>
        <strain evidence="1 2">DSM 1137</strain>
    </source>
</reference>
<dbReference type="RefSeq" id="WP_004048215.1">
    <property type="nucleotide sequence ID" value="NZ_AOJE01000038.1"/>
</dbReference>
<dbReference type="EMBL" id="AOJE01000038">
    <property type="protein sequence ID" value="ELZ39313.1"/>
    <property type="molecule type" value="Genomic_DNA"/>
</dbReference>
<name>M0DWV7_9EURY</name>
<gene>
    <name evidence="1" type="ORF">C471_08540</name>
</gene>
<proteinExistence type="predicted"/>
<evidence type="ECO:0000313" key="2">
    <source>
        <dbReference type="Proteomes" id="UP000011514"/>
    </source>
</evidence>
<sequence>MTLPKKLATAISIFDRDGRRTEFRVQCDTDAGDGLGLDIVFGDGVDDDSMRTMSAAVSSSTGQTELHLPRFLAETWGIVGLGVGWPDADEVRCDPGDDVTIHASIPEWEPERAVDLFRAAGERPYTTSLNRVERSDNEYAQVTGSIPTVPGEELGLGTEYDRAAVTMDCADGRPVMVLTPTDTPAEELRNSVAVNLAGPGNSQRQFNAASIAGVLGVEQQLRESGSVRLRWVRQDDALCAFVEDDGED</sequence>
<organism evidence="1 2">
    <name type="scientific">Halorubrum saccharovorum DSM 1137</name>
    <dbReference type="NCBI Taxonomy" id="1227484"/>
    <lineage>
        <taxon>Archaea</taxon>
        <taxon>Methanobacteriati</taxon>
        <taxon>Methanobacteriota</taxon>
        <taxon>Stenosarchaea group</taxon>
        <taxon>Halobacteria</taxon>
        <taxon>Halobacteriales</taxon>
        <taxon>Haloferacaceae</taxon>
        <taxon>Halorubrum</taxon>
    </lineage>
</organism>
<accession>M0DWV7</accession>
<dbReference type="PATRIC" id="fig|1227484.4.peg.1709"/>
<dbReference type="Proteomes" id="UP000011514">
    <property type="component" value="Unassembled WGS sequence"/>
</dbReference>
<comment type="caution">
    <text evidence="1">The sequence shown here is derived from an EMBL/GenBank/DDBJ whole genome shotgun (WGS) entry which is preliminary data.</text>
</comment>
<protein>
    <submittedName>
        <fullName evidence="1">Uncharacterized protein</fullName>
    </submittedName>
</protein>
<keyword evidence="2" id="KW-1185">Reference proteome</keyword>
<dbReference type="OrthoDB" id="323254at2157"/>
<dbReference type="AlphaFoldDB" id="M0DWV7"/>